<dbReference type="SUPFAM" id="SSF54529">
    <property type="entry name" value="Mitochondrial glycoprotein MAM33-like"/>
    <property type="match status" value="1"/>
</dbReference>
<name>A0A8S8ZDT6_SORMA</name>
<evidence type="ECO:0000313" key="2">
    <source>
        <dbReference type="EMBL" id="KAA8627849.1"/>
    </source>
</evidence>
<dbReference type="Pfam" id="PF02330">
    <property type="entry name" value="MAM33"/>
    <property type="match status" value="1"/>
</dbReference>
<gene>
    <name evidence="2" type="ORF">SMACR_06428</name>
</gene>
<comment type="caution">
    <text evidence="2">The sequence shown here is derived from an EMBL/GenBank/DDBJ whole genome shotgun (WGS) entry which is preliminary data.</text>
</comment>
<evidence type="ECO:0000313" key="3">
    <source>
        <dbReference type="Proteomes" id="UP000433876"/>
    </source>
</evidence>
<dbReference type="EMBL" id="NMPR01000229">
    <property type="protein sequence ID" value="KAA8627849.1"/>
    <property type="molecule type" value="Genomic_DNA"/>
</dbReference>
<dbReference type="InterPro" id="IPR003428">
    <property type="entry name" value="MAM33"/>
</dbReference>
<dbReference type="OMA" id="RWLNNVK"/>
<dbReference type="GO" id="GO:0005759">
    <property type="term" value="C:mitochondrial matrix"/>
    <property type="evidence" value="ECO:0007669"/>
    <property type="project" value="InterPro"/>
</dbReference>
<organism evidence="2 3">
    <name type="scientific">Sordaria macrospora</name>
    <dbReference type="NCBI Taxonomy" id="5147"/>
    <lineage>
        <taxon>Eukaryota</taxon>
        <taxon>Fungi</taxon>
        <taxon>Dikarya</taxon>
        <taxon>Ascomycota</taxon>
        <taxon>Pezizomycotina</taxon>
        <taxon>Sordariomycetes</taxon>
        <taxon>Sordariomycetidae</taxon>
        <taxon>Sordariales</taxon>
        <taxon>Sordariaceae</taxon>
        <taxon>Sordaria</taxon>
    </lineage>
</organism>
<dbReference type="PANTHER" id="PTHR10826">
    <property type="entry name" value="COMPLEMENT COMPONENT 1"/>
    <property type="match status" value="1"/>
</dbReference>
<dbReference type="VEuPathDB" id="FungiDB:SMAC_06428"/>
<protein>
    <recommendedName>
        <fullName evidence="4">Mitochondrial acidic protein MAM33</fullName>
    </recommendedName>
</protein>
<evidence type="ECO:0000256" key="1">
    <source>
        <dbReference type="SAM" id="MobiDB-lite"/>
    </source>
</evidence>
<proteinExistence type="predicted"/>
<dbReference type="InterPro" id="IPR036561">
    <property type="entry name" value="MAM33_sf"/>
</dbReference>
<feature type="region of interest" description="Disordered" evidence="1">
    <location>
        <begin position="138"/>
        <end position="158"/>
    </location>
</feature>
<feature type="compositionally biased region" description="Acidic residues" evidence="1">
    <location>
        <begin position="138"/>
        <end position="155"/>
    </location>
</feature>
<dbReference type="PANTHER" id="PTHR10826:SF1">
    <property type="entry name" value="COMPLEMENT COMPONENT 1 Q SUBCOMPONENT-BINDING PROTEIN, MITOCHONDRIAL"/>
    <property type="match status" value="1"/>
</dbReference>
<dbReference type="Gene3D" id="3.10.280.10">
    <property type="entry name" value="Mitochondrial glycoprotein"/>
    <property type="match status" value="1"/>
</dbReference>
<sequence>MMSLRAVARTAAPRALRVVSASPITLGRATLRATSNVLRTQLPQKAFSTTVFRASTTEIDAELSDKLSTEIGYEQDIASNEPVPATVKDFLENGPFEVVDTPGKEDVVLKRTFGNEQITISFSVADLQNYEPGMFDEDPALGDEEGAQNEEDMGEDGGAPVRLNIVIEKPNKGALNIDAVAQDGSIVVDNMFYYHDAKLAHGATAETQHASQAVYPGPPFGTLDEDLQVLMERYLEDRGINQTLALFVPDYLDMKEQKEYLRWLNNLKGFVDAQ</sequence>
<dbReference type="Proteomes" id="UP000433876">
    <property type="component" value="Unassembled WGS sequence"/>
</dbReference>
<dbReference type="FunFam" id="3.10.280.10:FF:000007">
    <property type="entry name" value="Regulatory protein SUAPRGA1"/>
    <property type="match status" value="1"/>
</dbReference>
<accession>A0A8S8ZDT6</accession>
<evidence type="ECO:0008006" key="4">
    <source>
        <dbReference type="Google" id="ProtNLM"/>
    </source>
</evidence>
<dbReference type="AlphaFoldDB" id="A0A8S8ZDT6"/>
<reference evidence="2 3" key="1">
    <citation type="submission" date="2017-07" db="EMBL/GenBank/DDBJ databases">
        <title>Genome sequence of the Sordaria macrospora wild type strain R19027.</title>
        <authorList>
            <person name="Nowrousian M."/>
            <person name="Teichert I."/>
            <person name="Kueck U."/>
        </authorList>
    </citation>
    <scope>NUCLEOTIDE SEQUENCE [LARGE SCALE GENOMIC DNA]</scope>
    <source>
        <strain evidence="2 3">R19027</strain>
        <tissue evidence="2">Mycelium</tissue>
    </source>
</reference>
<dbReference type="GO" id="GO:0042256">
    <property type="term" value="P:cytosolic ribosome assembly"/>
    <property type="evidence" value="ECO:0007669"/>
    <property type="project" value="TreeGrafter"/>
</dbReference>